<keyword evidence="3" id="KW-1185">Reference proteome</keyword>
<evidence type="ECO:0000313" key="2">
    <source>
        <dbReference type="EMBL" id="GFR49369.1"/>
    </source>
</evidence>
<feature type="non-terminal residue" evidence="2">
    <location>
        <position position="1"/>
    </location>
</feature>
<dbReference type="EMBL" id="BMAR01000029">
    <property type="protein sequence ID" value="GFR49369.1"/>
    <property type="molecule type" value="Genomic_DNA"/>
</dbReference>
<dbReference type="Proteomes" id="UP001054857">
    <property type="component" value="Unassembled WGS sequence"/>
</dbReference>
<feature type="compositionally biased region" description="Basic residues" evidence="1">
    <location>
        <begin position="98"/>
        <end position="107"/>
    </location>
</feature>
<evidence type="ECO:0000256" key="1">
    <source>
        <dbReference type="SAM" id="MobiDB-lite"/>
    </source>
</evidence>
<name>A0AAD3HPT7_9CHLO</name>
<organism evidence="2 3">
    <name type="scientific">Astrephomene gubernaculifera</name>
    <dbReference type="NCBI Taxonomy" id="47775"/>
    <lineage>
        <taxon>Eukaryota</taxon>
        <taxon>Viridiplantae</taxon>
        <taxon>Chlorophyta</taxon>
        <taxon>core chlorophytes</taxon>
        <taxon>Chlorophyceae</taxon>
        <taxon>CS clade</taxon>
        <taxon>Chlamydomonadales</taxon>
        <taxon>Astrephomenaceae</taxon>
        <taxon>Astrephomene</taxon>
    </lineage>
</organism>
<reference evidence="2 3" key="1">
    <citation type="journal article" date="2021" name="Sci. Rep.">
        <title>Genome sequencing of the multicellular alga Astrephomene provides insights into convergent evolution of germ-soma differentiation.</title>
        <authorList>
            <person name="Yamashita S."/>
            <person name="Yamamoto K."/>
            <person name="Matsuzaki R."/>
            <person name="Suzuki S."/>
            <person name="Yamaguchi H."/>
            <person name="Hirooka S."/>
            <person name="Minakuchi Y."/>
            <person name="Miyagishima S."/>
            <person name="Kawachi M."/>
            <person name="Toyoda A."/>
            <person name="Nozaki H."/>
        </authorList>
    </citation>
    <scope>NUCLEOTIDE SEQUENCE [LARGE SCALE GENOMIC DNA]</scope>
    <source>
        <strain evidence="2 3">NIES-4017</strain>
    </source>
</reference>
<protein>
    <submittedName>
        <fullName evidence="2">Uncharacterized protein</fullName>
    </submittedName>
</protein>
<proteinExistence type="predicted"/>
<feature type="region of interest" description="Disordered" evidence="1">
    <location>
        <begin position="56"/>
        <end position="107"/>
    </location>
</feature>
<evidence type="ECO:0000313" key="3">
    <source>
        <dbReference type="Proteomes" id="UP001054857"/>
    </source>
</evidence>
<sequence>WRPAGRGAFTDRPQSPERLSAVAKGEVATTAPTKPSYVPPHLRAAGVIAPAAPSAKFSLARDEDDKPGRIRSGAGRAPVPPGAEFVGGAGGGKAASKNAKRRAKKKG</sequence>
<dbReference type="AlphaFoldDB" id="A0AAD3HPT7"/>
<feature type="region of interest" description="Disordered" evidence="1">
    <location>
        <begin position="1"/>
        <end position="37"/>
    </location>
</feature>
<comment type="caution">
    <text evidence="2">The sequence shown here is derived from an EMBL/GenBank/DDBJ whole genome shotgun (WGS) entry which is preliminary data.</text>
</comment>
<accession>A0AAD3HPT7</accession>
<feature type="non-terminal residue" evidence="2">
    <location>
        <position position="107"/>
    </location>
</feature>
<feature type="compositionally biased region" description="Basic and acidic residues" evidence="1">
    <location>
        <begin position="59"/>
        <end position="68"/>
    </location>
</feature>
<gene>
    <name evidence="2" type="ORF">Agub_g11395</name>
</gene>